<gene>
    <name evidence="1" type="ORF">L861_02580</name>
</gene>
<dbReference type="Pfam" id="PF03567">
    <property type="entry name" value="Sulfotransfer_2"/>
    <property type="match status" value="1"/>
</dbReference>
<proteinExistence type="predicted"/>
<keyword evidence="2" id="KW-1185">Reference proteome</keyword>
<evidence type="ECO:0000313" key="2">
    <source>
        <dbReference type="Proteomes" id="UP000014463"/>
    </source>
</evidence>
<evidence type="ECO:0000313" key="1">
    <source>
        <dbReference type="EMBL" id="EPC04219.1"/>
    </source>
</evidence>
<comment type="caution">
    <text evidence="1">The sequence shown here is derived from an EMBL/GenBank/DDBJ whole genome shotgun (WGS) entry which is preliminary data.</text>
</comment>
<organism evidence="1 2">
    <name type="scientific">Litchfieldella anticariensis (strain DSM 16096 / CECT 5854 / CIP 108499 / LMG 22089 / FP35)</name>
    <name type="common">Halomonas anticariensis</name>
    <dbReference type="NCBI Taxonomy" id="1121939"/>
    <lineage>
        <taxon>Bacteria</taxon>
        <taxon>Pseudomonadati</taxon>
        <taxon>Pseudomonadota</taxon>
        <taxon>Gammaproteobacteria</taxon>
        <taxon>Oceanospirillales</taxon>
        <taxon>Halomonadaceae</taxon>
        <taxon>Litchfieldella</taxon>
    </lineage>
</organism>
<sequence>MSMGVHRPEQYQISEFDTFEKFLFEWLINQDVSKIDYIFRPQYTYVCDANNCLMVDYLGKVESLDNNIKEVERKIGRKILIGHENSTSDNSDYHDSYSNKDMIEIVKSVYKKDIELFGYHF</sequence>
<dbReference type="STRING" id="1121939.L861_02580"/>
<dbReference type="EMBL" id="ASTJ01000011">
    <property type="protein sequence ID" value="EPC04219.1"/>
    <property type="molecule type" value="Genomic_DNA"/>
</dbReference>
<dbReference type="GO" id="GO:0008146">
    <property type="term" value="F:sulfotransferase activity"/>
    <property type="evidence" value="ECO:0007669"/>
    <property type="project" value="InterPro"/>
</dbReference>
<dbReference type="GO" id="GO:0016020">
    <property type="term" value="C:membrane"/>
    <property type="evidence" value="ECO:0007669"/>
    <property type="project" value="InterPro"/>
</dbReference>
<protein>
    <submittedName>
        <fullName evidence="1">Uncharacterized protein</fullName>
    </submittedName>
</protein>
<dbReference type="Proteomes" id="UP000014463">
    <property type="component" value="Unassembled WGS sequence"/>
</dbReference>
<dbReference type="AlphaFoldDB" id="S2L8P9"/>
<name>S2L8P9_LITA3</name>
<dbReference type="InterPro" id="IPR005331">
    <property type="entry name" value="Sulfotransferase"/>
</dbReference>
<reference evidence="1 2" key="1">
    <citation type="journal article" date="2013" name="Genome Announc.">
        <title>Draft genome sequence of the moderately halophilic gammaproteobacterium Halomonas anticariensis FP35.</title>
        <authorList>
            <person name="Tahrioui A."/>
            <person name="Quesada E."/>
            <person name="Llamas I."/>
        </authorList>
    </citation>
    <scope>NUCLEOTIDE SEQUENCE [LARGE SCALE GENOMIC DNA]</scope>
    <source>
        <strain evidence="2">DSM 16096 / CECT 5854 / LMG 22089 / FP35</strain>
    </source>
</reference>
<accession>S2L8P9</accession>